<dbReference type="KEGG" id="fes:HER31_14365"/>
<keyword evidence="1" id="KW-0472">Membrane</keyword>
<proteinExistence type="predicted"/>
<dbReference type="RefSeq" id="WP_168663372.1">
    <property type="nucleotide sequence ID" value="NZ_CP051180.1"/>
</dbReference>
<evidence type="ECO:0000313" key="2">
    <source>
        <dbReference type="EMBL" id="QIZ78924.1"/>
    </source>
</evidence>
<keyword evidence="3" id="KW-1185">Reference proteome</keyword>
<accession>A0A6H1UIR9</accession>
<dbReference type="EMBL" id="CP051180">
    <property type="protein sequence ID" value="QIZ78924.1"/>
    <property type="molecule type" value="Genomic_DNA"/>
</dbReference>
<evidence type="ECO:0000313" key="3">
    <source>
        <dbReference type="Proteomes" id="UP000501602"/>
    </source>
</evidence>
<organism evidence="2 3">
    <name type="scientific">Ferrimonas lipolytica</name>
    <dbReference type="NCBI Taxonomy" id="2724191"/>
    <lineage>
        <taxon>Bacteria</taxon>
        <taxon>Pseudomonadati</taxon>
        <taxon>Pseudomonadota</taxon>
        <taxon>Gammaproteobacteria</taxon>
        <taxon>Alteromonadales</taxon>
        <taxon>Ferrimonadaceae</taxon>
        <taxon>Ferrimonas</taxon>
    </lineage>
</organism>
<reference evidence="2 3" key="1">
    <citation type="submission" date="2020-04" db="EMBL/GenBank/DDBJ databases">
        <title>Ferrimonas sp. S7 isolated from sea water.</title>
        <authorList>
            <person name="Bae S.S."/>
            <person name="Baek K."/>
        </authorList>
    </citation>
    <scope>NUCLEOTIDE SEQUENCE [LARGE SCALE GENOMIC DNA]</scope>
    <source>
        <strain evidence="2 3">S7</strain>
    </source>
</reference>
<protein>
    <submittedName>
        <fullName evidence="2">YgjV family protein</fullName>
    </submittedName>
</protein>
<sequence>MPVEFNLIEFVGYAASLFVAISLMMKNIVKLRWINMTGCILFVIYGASIGAWPVALMNGFCVGINVFYLIKMGREQSQQPA</sequence>
<keyword evidence="1" id="KW-1133">Transmembrane helix</keyword>
<feature type="transmembrane region" description="Helical" evidence="1">
    <location>
        <begin position="6"/>
        <end position="24"/>
    </location>
</feature>
<keyword evidence="1" id="KW-0812">Transmembrane</keyword>
<dbReference type="AlphaFoldDB" id="A0A6H1UIR9"/>
<evidence type="ECO:0000256" key="1">
    <source>
        <dbReference type="SAM" id="Phobius"/>
    </source>
</evidence>
<dbReference type="Proteomes" id="UP000501602">
    <property type="component" value="Chromosome"/>
</dbReference>
<name>A0A6H1UIR9_9GAMM</name>
<gene>
    <name evidence="2" type="ORF">HER31_14365</name>
</gene>